<keyword evidence="1" id="KW-0489">Methyltransferase</keyword>
<keyword evidence="1" id="KW-0808">Transferase</keyword>
<evidence type="ECO:0000313" key="1">
    <source>
        <dbReference type="EMBL" id="VEU57395.1"/>
    </source>
</evidence>
<dbReference type="Proteomes" id="UP000289557">
    <property type="component" value="Chromosome"/>
</dbReference>
<sequence length="130" mass="15230">MVWLQRNNLYSIFLAFLKKHGIFNEELSLLVKKILMINVSWGELITETKDNENFVCNYDYFLRNKKTKKKPAKHKHEFPEGLFSNGEGKCKSLFVNWSFADVINEIAHNSNFDFAKIAKIPGEIIQFQIN</sequence>
<dbReference type="GO" id="GO:0008168">
    <property type="term" value="F:methyltransferase activity"/>
    <property type="evidence" value="ECO:0007669"/>
    <property type="project" value="UniProtKB-KW"/>
</dbReference>
<reference evidence="1 2" key="1">
    <citation type="submission" date="2019-01" db="EMBL/GenBank/DDBJ databases">
        <authorList>
            <consortium name="Pathogen Informatics"/>
        </authorList>
    </citation>
    <scope>NUCLEOTIDE SEQUENCE [LARGE SCALE GENOMIC DNA]</scope>
    <source>
        <strain evidence="1 2">NCTC10119</strain>
    </source>
</reference>
<gene>
    <name evidence="1" type="ORF">NCTC10119_00669</name>
</gene>
<proteinExistence type="predicted"/>
<dbReference type="GO" id="GO:0032259">
    <property type="term" value="P:methylation"/>
    <property type="evidence" value="ECO:0007669"/>
    <property type="project" value="UniProtKB-KW"/>
</dbReference>
<accession>A0AB38WB52</accession>
<dbReference type="AlphaFoldDB" id="A0AB38WB52"/>
<dbReference type="EMBL" id="LR214945">
    <property type="protein sequence ID" value="VEU57395.1"/>
    <property type="molecule type" value="Genomic_DNA"/>
</dbReference>
<name>A0AB38WB52_MYCPM</name>
<organism evidence="1 2">
    <name type="scientific">Mycoplasmoides pneumoniae</name>
    <name type="common">Mycoplasma pneumoniae</name>
    <dbReference type="NCBI Taxonomy" id="2104"/>
    <lineage>
        <taxon>Bacteria</taxon>
        <taxon>Bacillati</taxon>
        <taxon>Mycoplasmatota</taxon>
        <taxon>Mycoplasmoidales</taxon>
        <taxon>Mycoplasmoidaceae</taxon>
        <taxon>Mycoplasmoides</taxon>
    </lineage>
</organism>
<evidence type="ECO:0000313" key="2">
    <source>
        <dbReference type="Proteomes" id="UP000289557"/>
    </source>
</evidence>
<protein>
    <submittedName>
        <fullName evidence="1">Restriction methylase, adenine-specific</fullName>
    </submittedName>
</protein>